<evidence type="ECO:0000313" key="3">
    <source>
        <dbReference type="Proteomes" id="UP000648187"/>
    </source>
</evidence>
<proteinExistence type="predicted"/>
<sequence>MGGQRRTATGSDGQGRRWTATESDRQRWVTTGAERHQLACRCCGVRSCPIGLDDDSSSSFAHEKKHIMTSPFRYVVNELCLYTSKLKTLGWVEHETKGEPVKILGGGFASLLFEITKAKSVPCLVLYKFASEGDNIPDAYEMVQHSNHGYEMDIPKPEKGWILSMAWYIYDIAECSVHYTNWPRLGFSNNQKDITIEPATRYACCLCANQTECYADIEPPND</sequence>
<protein>
    <submittedName>
        <fullName evidence="2">Uncharacterized protein</fullName>
    </submittedName>
</protein>
<accession>A0A835L6L3</accession>
<comment type="caution">
    <text evidence="2">The sequence shown here is derived from an EMBL/GenBank/DDBJ whole genome shotgun (WGS) entry which is preliminary data.</text>
</comment>
<dbReference type="GO" id="GO:0005829">
    <property type="term" value="C:cytosol"/>
    <property type="evidence" value="ECO:0007669"/>
    <property type="project" value="TreeGrafter"/>
</dbReference>
<feature type="compositionally biased region" description="Polar residues" evidence="1">
    <location>
        <begin position="1"/>
        <end position="11"/>
    </location>
</feature>
<name>A0A835L6L3_SPOEX</name>
<dbReference type="GO" id="GO:0043248">
    <property type="term" value="P:proteasome assembly"/>
    <property type="evidence" value="ECO:0007669"/>
    <property type="project" value="TreeGrafter"/>
</dbReference>
<dbReference type="InterPro" id="IPR016562">
    <property type="entry name" value="Proteasome_assmbl_chp_2_euk"/>
</dbReference>
<dbReference type="EMBL" id="JACKWZ010000092">
    <property type="protein sequence ID" value="KAF9416330.1"/>
    <property type="molecule type" value="Genomic_DNA"/>
</dbReference>
<reference evidence="2" key="1">
    <citation type="submission" date="2020-08" db="EMBL/GenBank/DDBJ databases">
        <title>Spodoptera exigua strain:BAW_Kor-Di-RS1 Genome sequencing and assembly.</title>
        <authorList>
            <person name="Kim J."/>
            <person name="Nam H.Y."/>
            <person name="Kwon M."/>
            <person name="Choi J.H."/>
            <person name="Cho S.R."/>
            <person name="Kim G.-H."/>
        </authorList>
    </citation>
    <scope>NUCLEOTIDE SEQUENCE</scope>
    <source>
        <strain evidence="2">BAW_Kor-Di-RS1</strain>
        <tissue evidence="2">Whole-body</tissue>
    </source>
</reference>
<evidence type="ECO:0000256" key="1">
    <source>
        <dbReference type="SAM" id="MobiDB-lite"/>
    </source>
</evidence>
<feature type="region of interest" description="Disordered" evidence="1">
    <location>
        <begin position="1"/>
        <end position="26"/>
    </location>
</feature>
<keyword evidence="3" id="KW-1185">Reference proteome</keyword>
<dbReference type="Gene3D" id="3.40.50.10900">
    <property type="entry name" value="PAC-like subunit"/>
    <property type="match status" value="1"/>
</dbReference>
<dbReference type="Proteomes" id="UP000648187">
    <property type="component" value="Unassembled WGS sequence"/>
</dbReference>
<dbReference type="InterPro" id="IPR038389">
    <property type="entry name" value="PSMG2_sf"/>
</dbReference>
<dbReference type="PANTHER" id="PTHR12970">
    <property type="entry name" value="PROTEASOME ASSEMBLY CHAPERONE 2"/>
    <property type="match status" value="1"/>
</dbReference>
<organism evidence="2 3">
    <name type="scientific">Spodoptera exigua</name>
    <name type="common">Beet armyworm</name>
    <name type="synonym">Noctua fulgens</name>
    <dbReference type="NCBI Taxonomy" id="7107"/>
    <lineage>
        <taxon>Eukaryota</taxon>
        <taxon>Metazoa</taxon>
        <taxon>Ecdysozoa</taxon>
        <taxon>Arthropoda</taxon>
        <taxon>Hexapoda</taxon>
        <taxon>Insecta</taxon>
        <taxon>Pterygota</taxon>
        <taxon>Neoptera</taxon>
        <taxon>Endopterygota</taxon>
        <taxon>Lepidoptera</taxon>
        <taxon>Glossata</taxon>
        <taxon>Ditrysia</taxon>
        <taxon>Noctuoidea</taxon>
        <taxon>Noctuidae</taxon>
        <taxon>Amphipyrinae</taxon>
        <taxon>Spodoptera</taxon>
    </lineage>
</organism>
<dbReference type="PANTHER" id="PTHR12970:SF1">
    <property type="entry name" value="PROTEASOME ASSEMBLY CHAPERONE 2"/>
    <property type="match status" value="1"/>
</dbReference>
<evidence type="ECO:0000313" key="2">
    <source>
        <dbReference type="EMBL" id="KAF9416330.1"/>
    </source>
</evidence>
<dbReference type="AlphaFoldDB" id="A0A835L6L3"/>
<gene>
    <name evidence="2" type="ORF">HW555_006284</name>
</gene>
<dbReference type="GO" id="GO:0005634">
    <property type="term" value="C:nucleus"/>
    <property type="evidence" value="ECO:0007669"/>
    <property type="project" value="TreeGrafter"/>
</dbReference>